<dbReference type="InterPro" id="IPR011009">
    <property type="entry name" value="Kinase-like_dom_sf"/>
</dbReference>
<dbReference type="Proteomes" id="UP000619761">
    <property type="component" value="Unassembled WGS sequence"/>
</dbReference>
<dbReference type="Pfam" id="PF03781">
    <property type="entry name" value="FGE-sulfatase"/>
    <property type="match status" value="1"/>
</dbReference>
<protein>
    <recommendedName>
        <fullName evidence="2">Protein kinase domain-containing protein</fullName>
    </recommendedName>
</protein>
<dbReference type="InterPro" id="IPR042095">
    <property type="entry name" value="SUMF_sf"/>
</dbReference>
<dbReference type="Gene3D" id="1.10.510.10">
    <property type="entry name" value="Transferase(Phosphotransferase) domain 1"/>
    <property type="match status" value="1"/>
</dbReference>
<evidence type="ECO:0000259" key="2">
    <source>
        <dbReference type="PROSITE" id="PS50011"/>
    </source>
</evidence>
<dbReference type="SMART" id="SM00220">
    <property type="entry name" value="S_TKc"/>
    <property type="match status" value="1"/>
</dbReference>
<keyword evidence="4" id="KW-1185">Reference proteome</keyword>
<evidence type="ECO:0000313" key="4">
    <source>
        <dbReference type="Proteomes" id="UP000619761"/>
    </source>
</evidence>
<dbReference type="SUPFAM" id="SSF56436">
    <property type="entry name" value="C-type lectin-like"/>
    <property type="match status" value="1"/>
</dbReference>
<dbReference type="InterPro" id="IPR000719">
    <property type="entry name" value="Prot_kinase_dom"/>
</dbReference>
<dbReference type="InterPro" id="IPR008271">
    <property type="entry name" value="Ser/Thr_kinase_AS"/>
</dbReference>
<dbReference type="InterPro" id="IPR051043">
    <property type="entry name" value="Sulfatase_Mod_Factor_Kinase"/>
</dbReference>
<evidence type="ECO:0000256" key="1">
    <source>
        <dbReference type="SAM" id="Phobius"/>
    </source>
</evidence>
<gene>
    <name evidence="3" type="ORF">GCM10011613_13570</name>
</gene>
<dbReference type="PROSITE" id="PS50011">
    <property type="entry name" value="PROTEIN_KINASE_DOM"/>
    <property type="match status" value="1"/>
</dbReference>
<dbReference type="Gene3D" id="3.30.200.20">
    <property type="entry name" value="Phosphorylase Kinase, domain 1"/>
    <property type="match status" value="1"/>
</dbReference>
<dbReference type="EMBL" id="BMYZ01000001">
    <property type="protein sequence ID" value="GGY70410.1"/>
    <property type="molecule type" value="Genomic_DNA"/>
</dbReference>
<evidence type="ECO:0000313" key="3">
    <source>
        <dbReference type="EMBL" id="GGY70410.1"/>
    </source>
</evidence>
<dbReference type="Gene3D" id="3.90.1580.10">
    <property type="entry name" value="paralog of FGE (formylglycine-generating enzyme)"/>
    <property type="match status" value="1"/>
</dbReference>
<dbReference type="Pfam" id="PF00069">
    <property type="entry name" value="Pkinase"/>
    <property type="match status" value="1"/>
</dbReference>
<name>A0ABQ3AWY0_9GAMM</name>
<feature type="domain" description="Protein kinase" evidence="2">
    <location>
        <begin position="1"/>
        <end position="253"/>
    </location>
</feature>
<comment type="caution">
    <text evidence="3">The sequence shown here is derived from an EMBL/GenBank/DDBJ whole genome shotgun (WGS) entry which is preliminary data.</text>
</comment>
<proteinExistence type="predicted"/>
<keyword evidence="1" id="KW-0472">Membrane</keyword>
<sequence>MSTVYLAIQISVGRIVALKVMNPSLTSDPAFSERFQREATIVGQLSHPNIVAIYDIGRAEDLNYIAMDYLPNGSVHDKMINGMTGEEALRVTKEIANALDHAHEKGYIHRDIKPENILFRADNSAVLSDFGVAKGIVGVSRMTHVGTVVGTPHYMSPEQTRGQTVDSRSDLYSLGVLFFEMLTGFLPYQGEDTVTIALKHISAPIPKLPLQYQAYQKMLEKFLAKDPDQRFQSGQEVSTAIDQLEAAARTPYIPNAAPEDLSVMALIRALFAATSQAIKWRWNRLTNLRWNKDEGFHTRKSFNDSVFGSEIAPTIFATRIQQQTHINPSLIIHNRSLRKLLLITGAVIISWCVLSVILQSIFAQQIAQGPQLLNKATRATASLFISPKPVTAKLTQNNARSSVSSKTQSSATSSVAVVTEQSSVASSQQVSSQASSIALPTYALTIKTTPEDARIRLMNIPEKYKEGIALTSGRYNIELSKTGYKTRTEWIEIKNEPLSVSFTLEAELDLSNPAKATIPNIVYGGKNAPALVRVPAGSFTMGNDNNMHSAPAHKVAIKAFAISKYEVTFAEYDFFAQSTNKPLPGDNGWGREDRPVIHVSWNDAVAYTQWLSKTTGKKFRLPTEAEWEYAARAGSTTTYWWGDNELDAKGKANCRRGCSSNYSGLFGSKTAPVGNYTPNAFGLYDVSGNVSEWVQDCYQDNYKNASSTGAATDEKQCTGRVVRGGSTKDNVQHLSTSARDNIPSGYLNETLGFRIVMELN</sequence>
<dbReference type="PANTHER" id="PTHR23150">
    <property type="entry name" value="SULFATASE MODIFYING FACTOR 1, 2"/>
    <property type="match status" value="1"/>
</dbReference>
<keyword evidence="1" id="KW-1133">Transmembrane helix</keyword>
<dbReference type="InterPro" id="IPR016187">
    <property type="entry name" value="CTDL_fold"/>
</dbReference>
<reference evidence="4" key="1">
    <citation type="journal article" date="2019" name="Int. J. Syst. Evol. Microbiol.">
        <title>The Global Catalogue of Microorganisms (GCM) 10K type strain sequencing project: providing services to taxonomists for standard genome sequencing and annotation.</title>
        <authorList>
            <consortium name="The Broad Institute Genomics Platform"/>
            <consortium name="The Broad Institute Genome Sequencing Center for Infectious Disease"/>
            <person name="Wu L."/>
            <person name="Ma J."/>
        </authorList>
    </citation>
    <scope>NUCLEOTIDE SEQUENCE [LARGE SCALE GENOMIC DNA]</scope>
    <source>
        <strain evidence="4">KCTC 32239</strain>
    </source>
</reference>
<dbReference type="CDD" id="cd14014">
    <property type="entry name" value="STKc_PknB_like"/>
    <property type="match status" value="1"/>
</dbReference>
<dbReference type="SUPFAM" id="SSF56112">
    <property type="entry name" value="Protein kinase-like (PK-like)"/>
    <property type="match status" value="1"/>
</dbReference>
<feature type="transmembrane region" description="Helical" evidence="1">
    <location>
        <begin position="340"/>
        <end position="362"/>
    </location>
</feature>
<organism evidence="3 4">
    <name type="scientific">Cellvibrio zantedeschiae</name>
    <dbReference type="NCBI Taxonomy" id="1237077"/>
    <lineage>
        <taxon>Bacteria</taxon>
        <taxon>Pseudomonadati</taxon>
        <taxon>Pseudomonadota</taxon>
        <taxon>Gammaproteobacteria</taxon>
        <taxon>Cellvibrionales</taxon>
        <taxon>Cellvibrionaceae</taxon>
        <taxon>Cellvibrio</taxon>
    </lineage>
</organism>
<accession>A0ABQ3AWY0</accession>
<keyword evidence="1" id="KW-0812">Transmembrane</keyword>
<dbReference type="PANTHER" id="PTHR23150:SF35">
    <property type="entry name" value="BLL6746 PROTEIN"/>
    <property type="match status" value="1"/>
</dbReference>
<dbReference type="InterPro" id="IPR005532">
    <property type="entry name" value="SUMF_dom"/>
</dbReference>
<dbReference type="PROSITE" id="PS00108">
    <property type="entry name" value="PROTEIN_KINASE_ST"/>
    <property type="match status" value="1"/>
</dbReference>